<dbReference type="EMBL" id="VJXR01000053">
    <property type="protein sequence ID" value="TRW44142.1"/>
    <property type="molecule type" value="Genomic_DNA"/>
</dbReference>
<sequence length="227" mass="25001">MTSMYRAGTVSWSLSITEGSSQPHLALYVRDAVGLRVTDPASPPPLLHRPPDRRALLTDEERTRAAEQWPSWWHAILRLDTRFHDTSERRGTSDQAAFLTWVRAHAAERARTVGEPPEFTALHGSPELQRAAVALWPEGRSWAERRSAPTAEPGSPAVVTREVAEAVIAEHGISPDAVRGTVLVLAVDGVWSHLLQPGVMLCSAVCQDAPEAWRRVVRQVFESGLEA</sequence>
<name>A0A552WN12_9MICO</name>
<dbReference type="RefSeq" id="WP_143419246.1">
    <property type="nucleotide sequence ID" value="NZ_VJXR01000053.1"/>
</dbReference>
<accession>A0A552WN12</accession>
<gene>
    <name evidence="1" type="ORF">FJ693_14795</name>
</gene>
<proteinExistence type="predicted"/>
<dbReference type="Proteomes" id="UP000318693">
    <property type="component" value="Unassembled WGS sequence"/>
</dbReference>
<organism evidence="1 2">
    <name type="scientific">Georgenia yuyongxinii</name>
    <dbReference type="NCBI Taxonomy" id="2589797"/>
    <lineage>
        <taxon>Bacteria</taxon>
        <taxon>Bacillati</taxon>
        <taxon>Actinomycetota</taxon>
        <taxon>Actinomycetes</taxon>
        <taxon>Micrococcales</taxon>
        <taxon>Bogoriellaceae</taxon>
        <taxon>Georgenia</taxon>
    </lineage>
</organism>
<keyword evidence="2" id="KW-1185">Reference proteome</keyword>
<comment type="caution">
    <text evidence="1">The sequence shown here is derived from an EMBL/GenBank/DDBJ whole genome shotgun (WGS) entry which is preliminary data.</text>
</comment>
<protein>
    <submittedName>
        <fullName evidence="1">Uncharacterized protein</fullName>
    </submittedName>
</protein>
<evidence type="ECO:0000313" key="2">
    <source>
        <dbReference type="Proteomes" id="UP000318693"/>
    </source>
</evidence>
<dbReference type="AlphaFoldDB" id="A0A552WN12"/>
<evidence type="ECO:0000313" key="1">
    <source>
        <dbReference type="EMBL" id="TRW44142.1"/>
    </source>
</evidence>
<reference evidence="1 2" key="1">
    <citation type="submission" date="2019-07" db="EMBL/GenBank/DDBJ databases">
        <title>Georgenia wutianyii sp. nov. and Georgenia *** sp. nov. isolated from plateau pika (Ochotona curzoniae) in the Qinghai-Tibet plateau of China.</title>
        <authorList>
            <person name="Tian Z."/>
        </authorList>
    </citation>
    <scope>NUCLEOTIDE SEQUENCE [LARGE SCALE GENOMIC DNA]</scope>
    <source>
        <strain evidence="1 2">Z446</strain>
    </source>
</reference>